<dbReference type="Proteomes" id="UP001239111">
    <property type="component" value="Chromosome 2"/>
</dbReference>
<organism evidence="1 2">
    <name type="scientific">Eretmocerus hayati</name>
    <dbReference type="NCBI Taxonomy" id="131215"/>
    <lineage>
        <taxon>Eukaryota</taxon>
        <taxon>Metazoa</taxon>
        <taxon>Ecdysozoa</taxon>
        <taxon>Arthropoda</taxon>
        <taxon>Hexapoda</taxon>
        <taxon>Insecta</taxon>
        <taxon>Pterygota</taxon>
        <taxon>Neoptera</taxon>
        <taxon>Endopterygota</taxon>
        <taxon>Hymenoptera</taxon>
        <taxon>Apocrita</taxon>
        <taxon>Proctotrupomorpha</taxon>
        <taxon>Chalcidoidea</taxon>
        <taxon>Aphelinidae</taxon>
        <taxon>Aphelininae</taxon>
        <taxon>Eretmocerus</taxon>
    </lineage>
</organism>
<comment type="caution">
    <text evidence="1">The sequence shown here is derived from an EMBL/GenBank/DDBJ whole genome shotgun (WGS) entry which is preliminary data.</text>
</comment>
<keyword evidence="2" id="KW-1185">Reference proteome</keyword>
<sequence length="323" mass="36279">MQGATSTESCSERLLLSERNRQLLREELAKQEQCRRKYIEITLGGKAGKGRPPRRTCRQRLAFYASSILALVAISGTCALLFLVPLYVDPALSTLEADFAPQPVACTTQRRDELWGLLNCSWSSCREGCTSELYHCTHIYVTYSPGSVVLNETDLYEETSVSESEEPLVDAVLLVNVKGCGYPPQVDCENFTRLWGAEGTRFPCYYSRVNRSVVLAEYDRQAELDIVWNYLALPLALTVSTTSLLCVWHCDCSCPPPRPSRNRARYNQQQTATGSSRASSRATSSAVKRPPPRNDIRYVFDRAPDLQSFEKLGEMITWFCPGD</sequence>
<proteinExistence type="predicted"/>
<evidence type="ECO:0000313" key="1">
    <source>
        <dbReference type="EMBL" id="KAJ8678647.1"/>
    </source>
</evidence>
<accession>A0ACC2P5J6</accession>
<reference evidence="1" key="1">
    <citation type="submission" date="2023-04" db="EMBL/GenBank/DDBJ databases">
        <title>A chromosome-level genome assembly of the parasitoid wasp Eretmocerus hayati.</title>
        <authorList>
            <person name="Zhong Y."/>
            <person name="Liu S."/>
            <person name="Liu Y."/>
        </authorList>
    </citation>
    <scope>NUCLEOTIDE SEQUENCE</scope>
    <source>
        <strain evidence="1">ZJU_SS_LIU_2023</strain>
    </source>
</reference>
<evidence type="ECO:0000313" key="2">
    <source>
        <dbReference type="Proteomes" id="UP001239111"/>
    </source>
</evidence>
<dbReference type="EMBL" id="CM056742">
    <property type="protein sequence ID" value="KAJ8678647.1"/>
    <property type="molecule type" value="Genomic_DNA"/>
</dbReference>
<protein>
    <submittedName>
        <fullName evidence="1">Uncharacterized protein</fullName>
    </submittedName>
</protein>
<gene>
    <name evidence="1" type="ORF">QAD02_014434</name>
</gene>
<name>A0ACC2P5J6_9HYME</name>